<dbReference type="AlphaFoldDB" id="A0A936YSC9"/>
<feature type="transmembrane region" description="Helical" evidence="8">
    <location>
        <begin position="113"/>
        <end position="134"/>
    </location>
</feature>
<evidence type="ECO:0000256" key="3">
    <source>
        <dbReference type="ARBA" id="ARBA00022519"/>
    </source>
</evidence>
<dbReference type="InterPro" id="IPR000917">
    <property type="entry name" value="Sulfatase_N"/>
</dbReference>
<dbReference type="InterPro" id="IPR058130">
    <property type="entry name" value="PEA_transf_C"/>
</dbReference>
<dbReference type="RefSeq" id="WP_201663418.1">
    <property type="nucleotide sequence ID" value="NZ_JAEQNC010000016.1"/>
</dbReference>
<feature type="transmembrane region" description="Helical" evidence="8">
    <location>
        <begin position="146"/>
        <end position="165"/>
    </location>
</feature>
<dbReference type="InterPro" id="IPR040423">
    <property type="entry name" value="PEA_transferase"/>
</dbReference>
<dbReference type="Proteomes" id="UP000633219">
    <property type="component" value="Unassembled WGS sequence"/>
</dbReference>
<organism evidence="11 12">
    <name type="scientific">Rhizobium setariae</name>
    <dbReference type="NCBI Taxonomy" id="2801340"/>
    <lineage>
        <taxon>Bacteria</taxon>
        <taxon>Pseudomonadati</taxon>
        <taxon>Pseudomonadota</taxon>
        <taxon>Alphaproteobacteria</taxon>
        <taxon>Hyphomicrobiales</taxon>
        <taxon>Rhizobiaceae</taxon>
        <taxon>Rhizobium/Agrobacterium group</taxon>
        <taxon>Rhizobium</taxon>
    </lineage>
</organism>
<evidence type="ECO:0000256" key="1">
    <source>
        <dbReference type="ARBA" id="ARBA00004429"/>
    </source>
</evidence>
<dbReference type="InterPro" id="IPR017850">
    <property type="entry name" value="Alkaline_phosphatase_core_sf"/>
</dbReference>
<evidence type="ECO:0000256" key="6">
    <source>
        <dbReference type="ARBA" id="ARBA00022989"/>
    </source>
</evidence>
<comment type="caution">
    <text evidence="11">The sequence shown here is derived from an EMBL/GenBank/DDBJ whole genome shotgun (WGS) entry which is preliminary data.</text>
</comment>
<dbReference type="PANTHER" id="PTHR30443:SF0">
    <property type="entry name" value="PHOSPHOETHANOLAMINE TRANSFERASE EPTA"/>
    <property type="match status" value="1"/>
</dbReference>
<feature type="transmembrane region" description="Helical" evidence="8">
    <location>
        <begin position="71"/>
        <end position="93"/>
    </location>
</feature>
<dbReference type="Pfam" id="PF08019">
    <property type="entry name" value="EptA_B_N"/>
    <property type="match status" value="1"/>
</dbReference>
<dbReference type="GO" id="GO:0016776">
    <property type="term" value="F:phosphotransferase activity, phosphate group as acceptor"/>
    <property type="evidence" value="ECO:0007669"/>
    <property type="project" value="TreeGrafter"/>
</dbReference>
<keyword evidence="4 11" id="KW-0808">Transferase</keyword>
<dbReference type="SUPFAM" id="SSF53649">
    <property type="entry name" value="Alkaline phosphatase-like"/>
    <property type="match status" value="1"/>
</dbReference>
<dbReference type="Pfam" id="PF00884">
    <property type="entry name" value="Sulfatase"/>
    <property type="match status" value="1"/>
</dbReference>
<keyword evidence="3" id="KW-0997">Cell inner membrane</keyword>
<evidence type="ECO:0000256" key="4">
    <source>
        <dbReference type="ARBA" id="ARBA00022679"/>
    </source>
</evidence>
<dbReference type="EMBL" id="JAEQNC010000016">
    <property type="protein sequence ID" value="MBL0374868.1"/>
    <property type="molecule type" value="Genomic_DNA"/>
</dbReference>
<sequence length="543" mass="60012">MTFPKRPEIGSNTLAVIVSLYLLAVGNLTFWRRAVEGFGVGPVFWGFALMVAALFIASAIAVSSRFLAKPIYIFLVLVSAPAAYFTDTFGTIIDRAMIENAVTTTSGEAKYLVTWQFGLHILLFGILPSLLILWVRVRHRPFFSKVIYNSAAVAALLLAAGGFLYSQLGAVVVTIRENHDMLEIINPSGPLTSAVNYSLSAYGERNLVRKQIATDAHRGPWISAEQKPVVTILVVGETARSMNFSLNGYQRQTNPELQKLDVLNFPYATSCGTDTAYSVPCMFSIYPRDAFSKRKAKATQSLMDVVRRAGVDAYWWDNNTGSKGVADLISFTSLTGEKDPVSCARGDCLDSVFLKRLDALVGAAKKDTVVVLHQIGSHGPAYYMRYPEAFRKFQPDCRTPQLTNCSIDEVVNAYDNTILYTDHFLASVIGILKKHNQTAAGAFLYMSDHGESLGENGLYLHGAPYAIAPPEQTHIPMIAWLSPDYRNLSSLDDACLKQLPGRHYSHDNYFHTVLGLMNIQTTVYKPELDVFKECRNIATGHTQ</sequence>
<evidence type="ECO:0000313" key="11">
    <source>
        <dbReference type="EMBL" id="MBL0374868.1"/>
    </source>
</evidence>
<feature type="transmembrane region" description="Helical" evidence="8">
    <location>
        <begin position="43"/>
        <end position="64"/>
    </location>
</feature>
<evidence type="ECO:0000256" key="2">
    <source>
        <dbReference type="ARBA" id="ARBA00022475"/>
    </source>
</evidence>
<keyword evidence="6 8" id="KW-1133">Transmembrane helix</keyword>
<evidence type="ECO:0000259" key="10">
    <source>
        <dbReference type="Pfam" id="PF08019"/>
    </source>
</evidence>
<accession>A0A936YSC9</accession>
<dbReference type="CDD" id="cd16017">
    <property type="entry name" value="LptA"/>
    <property type="match status" value="1"/>
</dbReference>
<keyword evidence="12" id="KW-1185">Reference proteome</keyword>
<proteinExistence type="predicted"/>
<keyword evidence="7 8" id="KW-0472">Membrane</keyword>
<comment type="subcellular location">
    <subcellularLocation>
        <location evidence="1">Cell inner membrane</location>
        <topology evidence="1">Multi-pass membrane protein</topology>
    </subcellularLocation>
</comment>
<feature type="domain" description="Sulfatase N-terminal" evidence="9">
    <location>
        <begin position="231"/>
        <end position="519"/>
    </location>
</feature>
<dbReference type="GO" id="GO:0009244">
    <property type="term" value="P:lipopolysaccharide core region biosynthetic process"/>
    <property type="evidence" value="ECO:0007669"/>
    <property type="project" value="TreeGrafter"/>
</dbReference>
<evidence type="ECO:0000256" key="5">
    <source>
        <dbReference type="ARBA" id="ARBA00022692"/>
    </source>
</evidence>
<feature type="domain" description="Phosphoethanolamine transferase N-terminal" evidence="10">
    <location>
        <begin position="53"/>
        <end position="198"/>
    </location>
</feature>
<dbReference type="Gene3D" id="3.40.720.10">
    <property type="entry name" value="Alkaline Phosphatase, subunit A"/>
    <property type="match status" value="1"/>
</dbReference>
<gene>
    <name evidence="11" type="ORF">JJB09_22910</name>
</gene>
<dbReference type="NCBIfam" id="NF028537">
    <property type="entry name" value="P_eth_NH2_trans"/>
    <property type="match status" value="1"/>
</dbReference>
<evidence type="ECO:0000313" key="12">
    <source>
        <dbReference type="Proteomes" id="UP000633219"/>
    </source>
</evidence>
<dbReference type="InterPro" id="IPR012549">
    <property type="entry name" value="EptA-like_N"/>
</dbReference>
<keyword evidence="2" id="KW-1003">Cell membrane</keyword>
<name>A0A936YSC9_9HYPH</name>
<protein>
    <submittedName>
        <fullName evidence="11">Phosphoethanolamine--lipid A transferase</fullName>
    </submittedName>
</protein>
<evidence type="ECO:0000256" key="7">
    <source>
        <dbReference type="ARBA" id="ARBA00023136"/>
    </source>
</evidence>
<feature type="transmembrane region" description="Helical" evidence="8">
    <location>
        <begin position="12"/>
        <end position="31"/>
    </location>
</feature>
<dbReference type="PANTHER" id="PTHR30443">
    <property type="entry name" value="INNER MEMBRANE PROTEIN"/>
    <property type="match status" value="1"/>
</dbReference>
<evidence type="ECO:0000256" key="8">
    <source>
        <dbReference type="SAM" id="Phobius"/>
    </source>
</evidence>
<evidence type="ECO:0000259" key="9">
    <source>
        <dbReference type="Pfam" id="PF00884"/>
    </source>
</evidence>
<dbReference type="GO" id="GO:0005886">
    <property type="term" value="C:plasma membrane"/>
    <property type="evidence" value="ECO:0007669"/>
    <property type="project" value="UniProtKB-SubCell"/>
</dbReference>
<keyword evidence="5 8" id="KW-0812">Transmembrane</keyword>
<reference evidence="11" key="1">
    <citation type="submission" date="2021-01" db="EMBL/GenBank/DDBJ databases">
        <title>Rhizobium sp. strain KVB221 16S ribosomal RNA gene Genome sequencing and assembly.</title>
        <authorList>
            <person name="Kang M."/>
        </authorList>
    </citation>
    <scope>NUCLEOTIDE SEQUENCE</scope>
    <source>
        <strain evidence="11">KVB221</strain>
    </source>
</reference>